<proteinExistence type="predicted"/>
<organism evidence="1">
    <name type="scientific">uncultured Caudovirales phage</name>
    <dbReference type="NCBI Taxonomy" id="2100421"/>
    <lineage>
        <taxon>Viruses</taxon>
        <taxon>Duplodnaviria</taxon>
        <taxon>Heunggongvirae</taxon>
        <taxon>Uroviricota</taxon>
        <taxon>Caudoviricetes</taxon>
        <taxon>Peduoviridae</taxon>
        <taxon>Maltschvirus</taxon>
        <taxon>Maltschvirus maltsch</taxon>
    </lineage>
</organism>
<name>A0A6J5NBK2_9CAUD</name>
<protein>
    <submittedName>
        <fullName evidence="1">Uncharacterized protein</fullName>
    </submittedName>
</protein>
<evidence type="ECO:0000313" key="1">
    <source>
        <dbReference type="EMBL" id="CAB4156243.1"/>
    </source>
</evidence>
<accession>A0A6J5NBK2</accession>
<gene>
    <name evidence="1" type="ORF">UFOVP658_51</name>
</gene>
<dbReference type="EMBL" id="LR796639">
    <property type="protein sequence ID" value="CAB4156243.1"/>
    <property type="molecule type" value="Genomic_DNA"/>
</dbReference>
<reference evidence="1" key="1">
    <citation type="submission" date="2020-04" db="EMBL/GenBank/DDBJ databases">
        <authorList>
            <person name="Chiriac C."/>
            <person name="Salcher M."/>
            <person name="Ghai R."/>
            <person name="Kavagutti S V."/>
        </authorList>
    </citation>
    <scope>NUCLEOTIDE SEQUENCE</scope>
</reference>
<sequence length="67" mass="7697">MTTHSTHVETTLHRLATLDAQFARGSITRRNVDEQRLIALFDLVHDTIRWVKIVEDAKNAGRVWIDG</sequence>